<dbReference type="Proteomes" id="UP001215598">
    <property type="component" value="Unassembled WGS sequence"/>
</dbReference>
<protein>
    <recommendedName>
        <fullName evidence="7">C2H2-type domain-containing protein</fullName>
    </recommendedName>
</protein>
<organism evidence="8 9">
    <name type="scientific">Mycena metata</name>
    <dbReference type="NCBI Taxonomy" id="1033252"/>
    <lineage>
        <taxon>Eukaryota</taxon>
        <taxon>Fungi</taxon>
        <taxon>Dikarya</taxon>
        <taxon>Basidiomycota</taxon>
        <taxon>Agaricomycotina</taxon>
        <taxon>Agaricomycetes</taxon>
        <taxon>Agaricomycetidae</taxon>
        <taxon>Agaricales</taxon>
        <taxon>Marasmiineae</taxon>
        <taxon>Mycenaceae</taxon>
        <taxon>Mycena</taxon>
    </lineage>
</organism>
<evidence type="ECO:0000313" key="8">
    <source>
        <dbReference type="EMBL" id="KAJ7729752.1"/>
    </source>
</evidence>
<dbReference type="AlphaFoldDB" id="A0AAD7HXV2"/>
<dbReference type="InterPro" id="IPR050688">
    <property type="entry name" value="Zinc_finger/UBP_domain"/>
</dbReference>
<dbReference type="PROSITE" id="PS50157">
    <property type="entry name" value="ZINC_FINGER_C2H2_2"/>
    <property type="match status" value="2"/>
</dbReference>
<evidence type="ECO:0000259" key="7">
    <source>
        <dbReference type="PROSITE" id="PS50157"/>
    </source>
</evidence>
<dbReference type="PROSITE" id="PS00028">
    <property type="entry name" value="ZINC_FINGER_C2H2_1"/>
    <property type="match status" value="1"/>
</dbReference>
<comment type="caution">
    <text evidence="8">The sequence shown here is derived from an EMBL/GenBank/DDBJ whole genome shotgun (WGS) entry which is preliminary data.</text>
</comment>
<feature type="region of interest" description="Disordered" evidence="6">
    <location>
        <begin position="92"/>
        <end position="135"/>
    </location>
</feature>
<accession>A0AAD7HXV2</accession>
<evidence type="ECO:0000256" key="3">
    <source>
        <dbReference type="ARBA" id="ARBA00022771"/>
    </source>
</evidence>
<dbReference type="SMART" id="SM00355">
    <property type="entry name" value="ZnF_C2H2"/>
    <property type="match status" value="3"/>
</dbReference>
<dbReference type="GO" id="GO:0005634">
    <property type="term" value="C:nucleus"/>
    <property type="evidence" value="ECO:0007669"/>
    <property type="project" value="TreeGrafter"/>
</dbReference>
<evidence type="ECO:0000256" key="5">
    <source>
        <dbReference type="PROSITE-ProRule" id="PRU00042"/>
    </source>
</evidence>
<keyword evidence="4" id="KW-0862">Zinc</keyword>
<proteinExistence type="predicted"/>
<evidence type="ECO:0000256" key="2">
    <source>
        <dbReference type="ARBA" id="ARBA00022737"/>
    </source>
</evidence>
<evidence type="ECO:0000256" key="4">
    <source>
        <dbReference type="ARBA" id="ARBA00022833"/>
    </source>
</evidence>
<keyword evidence="9" id="KW-1185">Reference proteome</keyword>
<reference evidence="8" key="1">
    <citation type="submission" date="2023-03" db="EMBL/GenBank/DDBJ databases">
        <title>Massive genome expansion in bonnet fungi (Mycena s.s.) driven by repeated elements and novel gene families across ecological guilds.</title>
        <authorList>
            <consortium name="Lawrence Berkeley National Laboratory"/>
            <person name="Harder C.B."/>
            <person name="Miyauchi S."/>
            <person name="Viragh M."/>
            <person name="Kuo A."/>
            <person name="Thoen E."/>
            <person name="Andreopoulos B."/>
            <person name="Lu D."/>
            <person name="Skrede I."/>
            <person name="Drula E."/>
            <person name="Henrissat B."/>
            <person name="Morin E."/>
            <person name="Kohler A."/>
            <person name="Barry K."/>
            <person name="LaButti K."/>
            <person name="Morin E."/>
            <person name="Salamov A."/>
            <person name="Lipzen A."/>
            <person name="Mereny Z."/>
            <person name="Hegedus B."/>
            <person name="Baldrian P."/>
            <person name="Stursova M."/>
            <person name="Weitz H."/>
            <person name="Taylor A."/>
            <person name="Grigoriev I.V."/>
            <person name="Nagy L.G."/>
            <person name="Martin F."/>
            <person name="Kauserud H."/>
        </authorList>
    </citation>
    <scope>NUCLEOTIDE SEQUENCE</scope>
    <source>
        <strain evidence="8">CBHHK182m</strain>
    </source>
</reference>
<dbReference type="EMBL" id="JARKIB010000163">
    <property type="protein sequence ID" value="KAJ7729752.1"/>
    <property type="molecule type" value="Genomic_DNA"/>
</dbReference>
<evidence type="ECO:0000313" key="9">
    <source>
        <dbReference type="Proteomes" id="UP001215598"/>
    </source>
</evidence>
<evidence type="ECO:0000256" key="1">
    <source>
        <dbReference type="ARBA" id="ARBA00022723"/>
    </source>
</evidence>
<dbReference type="GO" id="GO:0045944">
    <property type="term" value="P:positive regulation of transcription by RNA polymerase II"/>
    <property type="evidence" value="ECO:0007669"/>
    <property type="project" value="TreeGrafter"/>
</dbReference>
<name>A0AAD7HXV2_9AGAR</name>
<sequence length="294" mass="32366">MPHTPLVPSPIRCPEPSCGRIFTHPRDLNVHSHVHDGARDSEDLKLKCPITGCSFKTLQLKHLEVHVETAHHDQRRQFQCLQTHCGFSTTSQGALTRHYRERHGMEPPIGARKPPPRRRTPKRTNEHPSPVASTSLLPDLPHFSFSAFNGSAAPSSLSTSALPSVSLSEINKYYPAAAYNTLPSAVASTSVASAWNSTRPELTSAAVLKAVAAPQCARITTEFAQPRQLPNYLYPPQPDTCTWVSWRDEYDVAPDVIAMATGEIASCEGTMHSLTEYLPVPIDVGMAEKQFLWA</sequence>
<gene>
    <name evidence="8" type="ORF">B0H16DRAFT_1586229</name>
</gene>
<dbReference type="PANTHER" id="PTHR24403:SF67">
    <property type="entry name" value="FI01116P-RELATED"/>
    <property type="match status" value="1"/>
</dbReference>
<keyword evidence="1" id="KW-0479">Metal-binding</keyword>
<feature type="domain" description="C2H2-type" evidence="7">
    <location>
        <begin position="11"/>
        <end position="40"/>
    </location>
</feature>
<keyword evidence="3 5" id="KW-0863">Zinc-finger</keyword>
<dbReference type="Gene3D" id="3.30.160.60">
    <property type="entry name" value="Classic Zinc Finger"/>
    <property type="match status" value="2"/>
</dbReference>
<evidence type="ECO:0000256" key="6">
    <source>
        <dbReference type="SAM" id="MobiDB-lite"/>
    </source>
</evidence>
<keyword evidence="2" id="KW-0677">Repeat</keyword>
<dbReference type="PANTHER" id="PTHR24403">
    <property type="entry name" value="ZINC FINGER PROTEIN"/>
    <property type="match status" value="1"/>
</dbReference>
<dbReference type="InterPro" id="IPR013087">
    <property type="entry name" value="Znf_C2H2_type"/>
</dbReference>
<dbReference type="GO" id="GO:0008270">
    <property type="term" value="F:zinc ion binding"/>
    <property type="evidence" value="ECO:0007669"/>
    <property type="project" value="UniProtKB-KW"/>
</dbReference>
<feature type="domain" description="C2H2-type" evidence="7">
    <location>
        <begin position="78"/>
        <end position="108"/>
    </location>
</feature>